<dbReference type="InterPro" id="IPR034154">
    <property type="entry name" value="TOPRIM_DnaG/twinkle"/>
</dbReference>
<dbReference type="PROSITE" id="PS51199">
    <property type="entry name" value="SF4_HELICASE"/>
    <property type="match status" value="1"/>
</dbReference>
<keyword evidence="4" id="KW-1185">Reference proteome</keyword>
<feature type="compositionally biased region" description="Polar residues" evidence="1">
    <location>
        <begin position="57"/>
        <end position="79"/>
    </location>
</feature>
<dbReference type="GO" id="GO:0003697">
    <property type="term" value="F:single-stranded DNA binding"/>
    <property type="evidence" value="ECO:0007669"/>
    <property type="project" value="InterPro"/>
</dbReference>
<feature type="compositionally biased region" description="Polar residues" evidence="1">
    <location>
        <begin position="24"/>
        <end position="34"/>
    </location>
</feature>
<proteinExistence type="predicted"/>
<dbReference type="Gene3D" id="3.40.1360.10">
    <property type="match status" value="1"/>
</dbReference>
<sequence>MSVFMGSKQFLEFCLLPSLATHTSSSISPSYTPGRQQRQQLSSVSRRFQPVLASRPVSRNSPFHQKTNGLSSYTSTSRVPSPVDPEEEADKRAIVSNLANLRRKLAEHGIDAQNCPTGQKSGLICPKCEGGSSGEKSLSLLIAHDGSSATWNCFRGKCGFKSGVRVDGKFTSADPVEKVERKISVESIALEPLCDEIQDYFAARKISGKTLERNRVMQKRIGDEIVIAFTYWQRGELVSCKYRYLTKKFIQERNTRRIFYGLDDIERASEIIIVEGEIDKLAMEEAGFRNCVSVPDGAPASVSSKETPPESEDTKYKFLWNCIDYLKKASRVIIATDGDGPGQALAEEMARRLGKERCWRVKWPKKSEDEHFKDANEVLISLGPHAVTEAIQTAEPYPIQGLFPFKDFFDEIDAYYHRTHGHEYGVSTGWNTLDNLYSVVPGELTVVTGVPNSGKSEWIDALICNLNHSVGWKFALCSMENKVRDHSRKLLEKHVKKPFFDADYGRTIPRMSVEELDEGKQWLNDTFSLIRCEMDSLPSVEWVLERAKVAVLRYGIRGLVIDPYNELDHQRTIRQTETEYVSQMLTKIKRFAQHHSCHVWFVAHPKQLQQWDGGAPNLYDISGSAHFINKCDNGIVIHRNRDENAGPLDLVQICVRKVRNKVAGQIGDAYLCYDRATGLFSDSPVTPERPDRRANRRS</sequence>
<dbReference type="Gene3D" id="3.40.50.300">
    <property type="entry name" value="P-loop containing nucleotide triphosphate hydrolases"/>
    <property type="match status" value="1"/>
</dbReference>
<dbReference type="GO" id="GO:0005524">
    <property type="term" value="F:ATP binding"/>
    <property type="evidence" value="ECO:0007669"/>
    <property type="project" value="InterPro"/>
</dbReference>
<dbReference type="Proteomes" id="UP000029120">
    <property type="component" value="Chromosome 1"/>
</dbReference>
<gene>
    <name evidence="3" type="ordered locus">AALP_Aa1g313700</name>
</gene>
<evidence type="ECO:0000259" key="2">
    <source>
        <dbReference type="PROSITE" id="PS51199"/>
    </source>
</evidence>
<accession>A0A087HRX1</accession>
<dbReference type="Pfam" id="PF03796">
    <property type="entry name" value="DnaB_C"/>
    <property type="match status" value="1"/>
</dbReference>
<organism evidence="3 4">
    <name type="scientific">Arabis alpina</name>
    <name type="common">Alpine rock-cress</name>
    <dbReference type="NCBI Taxonomy" id="50452"/>
    <lineage>
        <taxon>Eukaryota</taxon>
        <taxon>Viridiplantae</taxon>
        <taxon>Streptophyta</taxon>
        <taxon>Embryophyta</taxon>
        <taxon>Tracheophyta</taxon>
        <taxon>Spermatophyta</taxon>
        <taxon>Magnoliopsida</taxon>
        <taxon>eudicotyledons</taxon>
        <taxon>Gunneridae</taxon>
        <taxon>Pentapetalae</taxon>
        <taxon>rosids</taxon>
        <taxon>malvids</taxon>
        <taxon>Brassicales</taxon>
        <taxon>Brassicaceae</taxon>
        <taxon>Arabideae</taxon>
        <taxon>Arabis</taxon>
    </lineage>
</organism>
<dbReference type="EMBL" id="CM002869">
    <property type="protein sequence ID" value="KFK44873.1"/>
    <property type="molecule type" value="Genomic_DNA"/>
</dbReference>
<dbReference type="OMA" id="EGCKDAN"/>
<dbReference type="eggNOG" id="ENOG502QPXS">
    <property type="taxonomic scope" value="Eukaryota"/>
</dbReference>
<dbReference type="FunFam" id="3.40.50.300:FF:002920">
    <property type="entry name" value="Toprim domain-containing protein"/>
    <property type="match status" value="1"/>
</dbReference>
<dbReference type="InterPro" id="IPR007694">
    <property type="entry name" value="DNA_helicase_DnaB-like_C"/>
</dbReference>
<evidence type="ECO:0000256" key="1">
    <source>
        <dbReference type="SAM" id="MobiDB-lite"/>
    </source>
</evidence>
<feature type="compositionally biased region" description="Low complexity" evidence="1">
    <location>
        <begin position="35"/>
        <end position="47"/>
    </location>
</feature>
<dbReference type="AlphaFoldDB" id="A0A087HRX1"/>
<dbReference type="InterPro" id="IPR027417">
    <property type="entry name" value="P-loop_NTPase"/>
</dbReference>
<dbReference type="OrthoDB" id="1898560at2759"/>
<dbReference type="GO" id="GO:0006260">
    <property type="term" value="P:DNA replication"/>
    <property type="evidence" value="ECO:0007669"/>
    <property type="project" value="InterPro"/>
</dbReference>
<feature type="domain" description="SF4 helicase" evidence="2">
    <location>
        <begin position="419"/>
        <end position="687"/>
    </location>
</feature>
<dbReference type="CDD" id="cd01029">
    <property type="entry name" value="TOPRIM_primases"/>
    <property type="match status" value="1"/>
</dbReference>
<name>A0A087HRX1_ARAAL</name>
<dbReference type="PANTHER" id="PTHR12873">
    <property type="entry name" value="T7-LIKE MITOCHONDRIAL DNA HELICASE"/>
    <property type="match status" value="1"/>
</dbReference>
<dbReference type="InterPro" id="IPR006171">
    <property type="entry name" value="TOPRIM_dom"/>
</dbReference>
<dbReference type="Pfam" id="PF13662">
    <property type="entry name" value="Toprim_4"/>
    <property type="match status" value="1"/>
</dbReference>
<evidence type="ECO:0000313" key="4">
    <source>
        <dbReference type="Proteomes" id="UP000029120"/>
    </source>
</evidence>
<dbReference type="PANTHER" id="PTHR12873:SF0">
    <property type="entry name" value="TWINKLE MTDNA HELICASE"/>
    <property type="match status" value="1"/>
</dbReference>
<dbReference type="SMART" id="SM00493">
    <property type="entry name" value="TOPRIM"/>
    <property type="match status" value="1"/>
</dbReference>
<dbReference type="Gramene" id="KFK44873">
    <property type="protein sequence ID" value="KFK44873"/>
    <property type="gene ID" value="AALP_AA1G313700"/>
</dbReference>
<dbReference type="SUPFAM" id="SSF56731">
    <property type="entry name" value="DNA primase core"/>
    <property type="match status" value="1"/>
</dbReference>
<dbReference type="GO" id="GO:0043139">
    <property type="term" value="F:5'-3' DNA helicase activity"/>
    <property type="evidence" value="ECO:0007669"/>
    <property type="project" value="InterPro"/>
</dbReference>
<feature type="region of interest" description="Disordered" evidence="1">
    <location>
        <begin position="24"/>
        <end position="90"/>
    </location>
</feature>
<protein>
    <recommendedName>
        <fullName evidence="2">SF4 helicase domain-containing protein</fullName>
    </recommendedName>
</protein>
<dbReference type="SUPFAM" id="SSF52540">
    <property type="entry name" value="P-loop containing nucleoside triphosphate hydrolases"/>
    <property type="match status" value="1"/>
</dbReference>
<reference evidence="4" key="1">
    <citation type="journal article" date="2015" name="Nat. Plants">
        <title>Genome expansion of Arabis alpina linked with retrotransposition and reduced symmetric DNA methylation.</title>
        <authorList>
            <person name="Willing E.M."/>
            <person name="Rawat V."/>
            <person name="Mandakova T."/>
            <person name="Maumus F."/>
            <person name="James G.V."/>
            <person name="Nordstroem K.J."/>
            <person name="Becker C."/>
            <person name="Warthmann N."/>
            <person name="Chica C."/>
            <person name="Szarzynska B."/>
            <person name="Zytnicki M."/>
            <person name="Albani M.C."/>
            <person name="Kiefer C."/>
            <person name="Bergonzi S."/>
            <person name="Castaings L."/>
            <person name="Mateos J.L."/>
            <person name="Berns M.C."/>
            <person name="Bujdoso N."/>
            <person name="Piofczyk T."/>
            <person name="de Lorenzo L."/>
            <person name="Barrero-Sicilia C."/>
            <person name="Mateos I."/>
            <person name="Piednoel M."/>
            <person name="Hagmann J."/>
            <person name="Chen-Min-Tao R."/>
            <person name="Iglesias-Fernandez R."/>
            <person name="Schuster S.C."/>
            <person name="Alonso-Blanco C."/>
            <person name="Roudier F."/>
            <person name="Carbonero P."/>
            <person name="Paz-Ares J."/>
            <person name="Davis S.J."/>
            <person name="Pecinka A."/>
            <person name="Quesneville H."/>
            <person name="Colot V."/>
            <person name="Lysak M.A."/>
            <person name="Weigel D."/>
            <person name="Coupland G."/>
            <person name="Schneeberger K."/>
        </authorList>
    </citation>
    <scope>NUCLEOTIDE SEQUENCE [LARGE SCALE GENOMIC DNA]</scope>
    <source>
        <strain evidence="4">cv. Pajares</strain>
    </source>
</reference>
<evidence type="ECO:0000313" key="3">
    <source>
        <dbReference type="EMBL" id="KFK44873.1"/>
    </source>
</evidence>
<dbReference type="InterPro" id="IPR027032">
    <property type="entry name" value="Twinkle-like"/>
</dbReference>